<dbReference type="Pfam" id="PF01381">
    <property type="entry name" value="HTH_3"/>
    <property type="match status" value="1"/>
</dbReference>
<dbReference type="STRING" id="218821.SAMN05421837_104193"/>
<dbReference type="InterPro" id="IPR001387">
    <property type="entry name" value="Cro/C1-type_HTH"/>
</dbReference>
<dbReference type="InterPro" id="IPR043917">
    <property type="entry name" value="DUF5753"/>
</dbReference>
<name>A0A1H5QR19_9PSEU</name>
<reference evidence="3" key="1">
    <citation type="submission" date="2016-10" db="EMBL/GenBank/DDBJ databases">
        <authorList>
            <person name="Varghese N."/>
            <person name="Submissions S."/>
        </authorList>
    </citation>
    <scope>NUCLEOTIDE SEQUENCE [LARGE SCALE GENOMIC DNA]</scope>
    <source>
        <strain evidence="3">DSM 44654</strain>
    </source>
</reference>
<keyword evidence="3" id="KW-1185">Reference proteome</keyword>
<dbReference type="InterPro" id="IPR010982">
    <property type="entry name" value="Lambda_DNA-bd_dom_sf"/>
</dbReference>
<feature type="domain" description="HTH cro/C1-type" evidence="1">
    <location>
        <begin position="17"/>
        <end position="71"/>
    </location>
</feature>
<organism evidence="2 3">
    <name type="scientific">Amycolatopsis pretoriensis</name>
    <dbReference type="NCBI Taxonomy" id="218821"/>
    <lineage>
        <taxon>Bacteria</taxon>
        <taxon>Bacillati</taxon>
        <taxon>Actinomycetota</taxon>
        <taxon>Actinomycetes</taxon>
        <taxon>Pseudonocardiales</taxon>
        <taxon>Pseudonocardiaceae</taxon>
        <taxon>Amycolatopsis</taxon>
    </lineage>
</organism>
<evidence type="ECO:0000313" key="3">
    <source>
        <dbReference type="Proteomes" id="UP000198878"/>
    </source>
</evidence>
<dbReference type="Gene3D" id="1.10.260.40">
    <property type="entry name" value="lambda repressor-like DNA-binding domains"/>
    <property type="match status" value="1"/>
</dbReference>
<dbReference type="CDD" id="cd00093">
    <property type="entry name" value="HTH_XRE"/>
    <property type="match status" value="1"/>
</dbReference>
<dbReference type="SUPFAM" id="SSF47413">
    <property type="entry name" value="lambda repressor-like DNA-binding domains"/>
    <property type="match status" value="1"/>
</dbReference>
<evidence type="ECO:0000259" key="1">
    <source>
        <dbReference type="PROSITE" id="PS50943"/>
    </source>
</evidence>
<dbReference type="GO" id="GO:0003677">
    <property type="term" value="F:DNA binding"/>
    <property type="evidence" value="ECO:0007669"/>
    <property type="project" value="InterPro"/>
</dbReference>
<proteinExistence type="predicted"/>
<accession>A0A1H5QR19</accession>
<dbReference type="EMBL" id="FNUJ01000004">
    <property type="protein sequence ID" value="SEF28509.1"/>
    <property type="molecule type" value="Genomic_DNA"/>
</dbReference>
<dbReference type="Proteomes" id="UP000198878">
    <property type="component" value="Unassembled WGS sequence"/>
</dbReference>
<evidence type="ECO:0000313" key="2">
    <source>
        <dbReference type="EMBL" id="SEF28509.1"/>
    </source>
</evidence>
<sequence length="281" mass="31296">MSPPIATPRSRALGFGLRKARLARGCGLRELARATDVYPAELSNWELGLRVPKLEEVALLLGQLRVGLAERNRLLELAEHAREPNWLESTMPGAPADVSAYVEYERTASAMLSWEPNLVPGLLQTREYVRRIVAEPGRGPDEVDRRTEIRLARQKRLRGRDPLQYSVLIGESAIRQGLGGPTVMAEQLRRLLFELDRPNIGLRIVPATELGHPGLHGSFTVLEFIGLPPIVFLEQYRASAYLYDDDQIAAYRAAAKTLASLALSEPDSARYLREVIAELEA</sequence>
<dbReference type="SMART" id="SM00530">
    <property type="entry name" value="HTH_XRE"/>
    <property type="match status" value="1"/>
</dbReference>
<protein>
    <submittedName>
        <fullName evidence="2">Helix-turn-helix</fullName>
    </submittedName>
</protein>
<dbReference type="OrthoDB" id="3672921at2"/>
<dbReference type="PROSITE" id="PS50943">
    <property type="entry name" value="HTH_CROC1"/>
    <property type="match status" value="1"/>
</dbReference>
<dbReference type="AlphaFoldDB" id="A0A1H5QR19"/>
<gene>
    <name evidence="2" type="ORF">SAMN05421837_104193</name>
</gene>
<dbReference type="Pfam" id="PF19054">
    <property type="entry name" value="DUF5753"/>
    <property type="match status" value="1"/>
</dbReference>
<dbReference type="RefSeq" id="WP_086671109.1">
    <property type="nucleotide sequence ID" value="NZ_FNUJ01000004.1"/>
</dbReference>